<dbReference type="PANTHER" id="PTHR13211">
    <property type="entry name" value="TELOMERASE CAJAL BODY PROTEIN 1"/>
    <property type="match status" value="1"/>
</dbReference>
<dbReference type="EMBL" id="MLYV02000212">
    <property type="protein sequence ID" value="PSS31961.1"/>
    <property type="molecule type" value="Genomic_DNA"/>
</dbReference>
<reference evidence="4 5" key="1">
    <citation type="submission" date="2018-02" db="EMBL/GenBank/DDBJ databases">
        <title>Genome sequence of the basidiomycete white-rot fungus Phlebia centrifuga.</title>
        <authorList>
            <person name="Granchi Z."/>
            <person name="Peng M."/>
            <person name="de Vries R.P."/>
            <person name="Hilden K."/>
            <person name="Makela M.R."/>
            <person name="Grigoriev I."/>
            <person name="Riley R."/>
        </authorList>
    </citation>
    <scope>NUCLEOTIDE SEQUENCE [LARGE SCALE GENOMIC DNA]</scope>
    <source>
        <strain evidence="4 5">FBCC195</strain>
    </source>
</reference>
<protein>
    <submittedName>
        <fullName evidence="4">Uncharacterized protein</fullName>
    </submittedName>
</protein>
<name>A0A2R6RPL3_9APHY</name>
<evidence type="ECO:0000313" key="5">
    <source>
        <dbReference type="Proteomes" id="UP000186601"/>
    </source>
</evidence>
<feature type="region of interest" description="Disordered" evidence="1">
    <location>
        <begin position="153"/>
        <end position="179"/>
    </location>
</feature>
<feature type="signal peptide" evidence="3">
    <location>
        <begin position="1"/>
        <end position="22"/>
    </location>
</feature>
<keyword evidence="5" id="KW-1185">Reference proteome</keyword>
<feature type="region of interest" description="Disordered" evidence="1">
    <location>
        <begin position="315"/>
        <end position="337"/>
    </location>
</feature>
<dbReference type="Proteomes" id="UP000186601">
    <property type="component" value="Unassembled WGS sequence"/>
</dbReference>
<dbReference type="InterPro" id="IPR051150">
    <property type="entry name" value="SWT21/TCAB1_mRNA_Telomere"/>
</dbReference>
<feature type="compositionally biased region" description="Acidic residues" evidence="1">
    <location>
        <begin position="324"/>
        <end position="335"/>
    </location>
</feature>
<keyword evidence="3" id="KW-0732">Signal</keyword>
<dbReference type="AlphaFoldDB" id="A0A2R6RPL3"/>
<evidence type="ECO:0000256" key="2">
    <source>
        <dbReference type="SAM" id="Phobius"/>
    </source>
</evidence>
<evidence type="ECO:0000313" key="4">
    <source>
        <dbReference type="EMBL" id="PSS31961.1"/>
    </source>
</evidence>
<evidence type="ECO:0000256" key="3">
    <source>
        <dbReference type="SAM" id="SignalP"/>
    </source>
</evidence>
<evidence type="ECO:0000256" key="1">
    <source>
        <dbReference type="SAM" id="MobiDB-lite"/>
    </source>
</evidence>
<gene>
    <name evidence="4" type="ORF">PHLCEN_2v2288</name>
</gene>
<dbReference type="STRING" id="98765.A0A2R6RPL3"/>
<keyword evidence="2" id="KW-0472">Membrane</keyword>
<comment type="caution">
    <text evidence="4">The sequence shown here is derived from an EMBL/GenBank/DDBJ whole genome shotgun (WGS) entry which is preliminary data.</text>
</comment>
<sequence length="381" mass="41613">MVALVWMAFSVVILIFPTTVGPTADDMNYTVAVMGGWLILCILYYYFPRYGGVYWFKGPVSTVEILDSDSVSVDLEKEKPHNLIPLAPDVSMLAGRYQRIAQPAPVLDFAWYPLATCRDPASFCFLASVRECPVKLLDGVNGRDAIEVFDVSSPGEGTRLRTTPSKKSRDGLKAFSPDPSSGVYAAGSLSPSAPSSSNIALFTEATGEVPAMFVGDERDKYGYGIRSSVSQSGDIAMFDLTSSDQEVIPTQDKDPHDEEPRYPAVKLHAHDGTFHSLLGNDIAPDSFLTDSVGTVSFHPLHPLLLSASGSRHFEEGAGTASEYSDSDTESESDDEVQVRIQTKCVPIRRSRMRPAPSTRDSSIKIWNFAKGREEFEETLGT</sequence>
<dbReference type="PANTHER" id="PTHR13211:SF0">
    <property type="entry name" value="TELOMERASE CAJAL BODY PROTEIN 1"/>
    <property type="match status" value="1"/>
</dbReference>
<feature type="chain" id="PRO_5015339925" evidence="3">
    <location>
        <begin position="23"/>
        <end position="381"/>
    </location>
</feature>
<feature type="transmembrane region" description="Helical" evidence="2">
    <location>
        <begin position="27"/>
        <end position="47"/>
    </location>
</feature>
<keyword evidence="2" id="KW-1133">Transmembrane helix</keyword>
<dbReference type="OrthoDB" id="239865at2759"/>
<organism evidence="4 5">
    <name type="scientific">Hermanssonia centrifuga</name>
    <dbReference type="NCBI Taxonomy" id="98765"/>
    <lineage>
        <taxon>Eukaryota</taxon>
        <taxon>Fungi</taxon>
        <taxon>Dikarya</taxon>
        <taxon>Basidiomycota</taxon>
        <taxon>Agaricomycotina</taxon>
        <taxon>Agaricomycetes</taxon>
        <taxon>Polyporales</taxon>
        <taxon>Meruliaceae</taxon>
        <taxon>Hermanssonia</taxon>
    </lineage>
</organism>
<accession>A0A2R6RPL3</accession>
<keyword evidence="2" id="KW-0812">Transmembrane</keyword>
<proteinExistence type="predicted"/>